<dbReference type="PANTHER" id="PTHR43385">
    <property type="entry name" value="RIBOFLAVIN TRANSPORTER RIBJ"/>
    <property type="match status" value="1"/>
</dbReference>
<keyword evidence="5 6" id="KW-0472">Membrane</keyword>
<feature type="transmembrane region" description="Helical" evidence="6">
    <location>
        <begin position="345"/>
        <end position="365"/>
    </location>
</feature>
<evidence type="ECO:0000259" key="7">
    <source>
        <dbReference type="PROSITE" id="PS50850"/>
    </source>
</evidence>
<dbReference type="InterPro" id="IPR011701">
    <property type="entry name" value="MFS"/>
</dbReference>
<dbReference type="RefSeq" id="WP_185292656.1">
    <property type="nucleotide sequence ID" value="NZ_AP023287.1"/>
</dbReference>
<gene>
    <name evidence="8" type="ORF">NIIDNTM18_41340</name>
</gene>
<feature type="transmembrane region" description="Helical" evidence="6">
    <location>
        <begin position="15"/>
        <end position="37"/>
    </location>
</feature>
<feature type="transmembrane region" description="Helical" evidence="6">
    <location>
        <begin position="108"/>
        <end position="132"/>
    </location>
</feature>
<proteinExistence type="predicted"/>
<keyword evidence="4 6" id="KW-1133">Transmembrane helix</keyword>
<evidence type="ECO:0000256" key="6">
    <source>
        <dbReference type="SAM" id="Phobius"/>
    </source>
</evidence>
<feature type="transmembrane region" description="Helical" evidence="6">
    <location>
        <begin position="84"/>
        <end position="102"/>
    </location>
</feature>
<organism evidence="8 9">
    <name type="scientific">Mycolicibacterium litorale</name>
    <dbReference type="NCBI Taxonomy" id="758802"/>
    <lineage>
        <taxon>Bacteria</taxon>
        <taxon>Bacillati</taxon>
        <taxon>Actinomycetota</taxon>
        <taxon>Actinomycetes</taxon>
        <taxon>Mycobacteriales</taxon>
        <taxon>Mycobacteriaceae</taxon>
        <taxon>Mycolicibacterium</taxon>
    </lineage>
</organism>
<dbReference type="InterPro" id="IPR020846">
    <property type="entry name" value="MFS_dom"/>
</dbReference>
<dbReference type="InterPro" id="IPR052983">
    <property type="entry name" value="MFS_Riboflavin_Transporter"/>
</dbReference>
<dbReference type="AlphaFoldDB" id="A0A6S6PA51"/>
<feature type="domain" description="Major facilitator superfamily (MFS) profile" evidence="7">
    <location>
        <begin position="1"/>
        <end position="397"/>
    </location>
</feature>
<evidence type="ECO:0000313" key="8">
    <source>
        <dbReference type="EMBL" id="BCI54856.1"/>
    </source>
</evidence>
<dbReference type="SUPFAM" id="SSF103473">
    <property type="entry name" value="MFS general substrate transporter"/>
    <property type="match status" value="1"/>
</dbReference>
<dbReference type="Proteomes" id="UP000515734">
    <property type="component" value="Chromosome"/>
</dbReference>
<evidence type="ECO:0000256" key="3">
    <source>
        <dbReference type="ARBA" id="ARBA00022692"/>
    </source>
</evidence>
<feature type="transmembrane region" description="Helical" evidence="6">
    <location>
        <begin position="175"/>
        <end position="195"/>
    </location>
</feature>
<evidence type="ECO:0000256" key="1">
    <source>
        <dbReference type="ARBA" id="ARBA00004651"/>
    </source>
</evidence>
<keyword evidence="2" id="KW-0813">Transport</keyword>
<reference evidence="8 9" key="1">
    <citation type="submission" date="2020-07" db="EMBL/GenBank/DDBJ databases">
        <title>Complete genome sequence of Mycolicibacterium litorale like strain isolated from cardiac implantable electronic device infection.</title>
        <authorList>
            <person name="Fukano H."/>
            <person name="Miyama H."/>
            <person name="Hoshino Y."/>
        </authorList>
    </citation>
    <scope>NUCLEOTIDE SEQUENCE [LARGE SCALE GENOMIC DNA]</scope>
    <source>
        <strain evidence="8 9">NIIDNTM18</strain>
    </source>
</reference>
<comment type="subcellular location">
    <subcellularLocation>
        <location evidence="1">Cell membrane</location>
        <topology evidence="1">Multi-pass membrane protein</topology>
    </subcellularLocation>
</comment>
<dbReference type="PANTHER" id="PTHR43385:SF1">
    <property type="entry name" value="RIBOFLAVIN TRANSPORTER RIBJ"/>
    <property type="match status" value="1"/>
</dbReference>
<dbReference type="CDD" id="cd17355">
    <property type="entry name" value="MFS_YcxA_like"/>
    <property type="match status" value="1"/>
</dbReference>
<accession>A0A6S6PA51</accession>
<feature type="transmembrane region" description="Helical" evidence="6">
    <location>
        <begin position="216"/>
        <end position="237"/>
    </location>
</feature>
<protein>
    <submittedName>
        <fullName evidence="8">MFS transporter</fullName>
    </submittedName>
</protein>
<dbReference type="EMBL" id="AP023287">
    <property type="protein sequence ID" value="BCI54856.1"/>
    <property type="molecule type" value="Genomic_DNA"/>
</dbReference>
<sequence>MSAERTHAPRAAHRLRWVLLTLCVTEITSWGVLYYAFTVLSDQISADTGWSAPAVTAAFSAGLVTSAIVGIPVGRWLDRVGPRWIMTAGSALGCASVVAVVAAPTYAWFVAAWLVAGVAMSGVFYAPAFAALTRFFGADAVRALTALTLVAGFASTVFAPLTAALSDNLSWRGTYLVLAALMAVITIPAHFFGLRRPWPPVETKHAVESPTRTARSGAFIALVAAFALSGVASYAVIANLVPLMGQRGISTGAAAVALGLGGAGQVLGRLGYQTLVRRIGVVPRTVVIMAGVAVTTALLGVFSSYAALLIVTIGAGVMRGIMTLLQATAVTERWGPTHYGHLSGILNAPVMIATAIGPFVGAALASLLGGYAAMFLALGAVAALAAVVAAATSPAPLQEESAG</sequence>
<feature type="transmembrane region" description="Helical" evidence="6">
    <location>
        <begin position="371"/>
        <end position="391"/>
    </location>
</feature>
<dbReference type="Pfam" id="PF07690">
    <property type="entry name" value="MFS_1"/>
    <property type="match status" value="1"/>
</dbReference>
<feature type="transmembrane region" description="Helical" evidence="6">
    <location>
        <begin position="249"/>
        <end position="267"/>
    </location>
</feature>
<dbReference type="Gene3D" id="1.20.1250.20">
    <property type="entry name" value="MFS general substrate transporter like domains"/>
    <property type="match status" value="2"/>
</dbReference>
<feature type="transmembrane region" description="Helical" evidence="6">
    <location>
        <begin position="144"/>
        <end position="163"/>
    </location>
</feature>
<evidence type="ECO:0000256" key="5">
    <source>
        <dbReference type="ARBA" id="ARBA00023136"/>
    </source>
</evidence>
<keyword evidence="3 6" id="KW-0812">Transmembrane</keyword>
<name>A0A6S6PA51_9MYCO</name>
<dbReference type="GO" id="GO:0022857">
    <property type="term" value="F:transmembrane transporter activity"/>
    <property type="evidence" value="ECO:0007669"/>
    <property type="project" value="InterPro"/>
</dbReference>
<evidence type="ECO:0000256" key="4">
    <source>
        <dbReference type="ARBA" id="ARBA00022989"/>
    </source>
</evidence>
<evidence type="ECO:0000256" key="2">
    <source>
        <dbReference type="ARBA" id="ARBA00022448"/>
    </source>
</evidence>
<dbReference type="GO" id="GO:0005886">
    <property type="term" value="C:plasma membrane"/>
    <property type="evidence" value="ECO:0007669"/>
    <property type="project" value="UniProtKB-SubCell"/>
</dbReference>
<dbReference type="PROSITE" id="PS50850">
    <property type="entry name" value="MFS"/>
    <property type="match status" value="1"/>
</dbReference>
<evidence type="ECO:0000313" key="9">
    <source>
        <dbReference type="Proteomes" id="UP000515734"/>
    </source>
</evidence>
<feature type="transmembrane region" description="Helical" evidence="6">
    <location>
        <begin position="57"/>
        <end position="77"/>
    </location>
</feature>
<dbReference type="InterPro" id="IPR036259">
    <property type="entry name" value="MFS_trans_sf"/>
</dbReference>